<dbReference type="AlphaFoldDB" id="A0A1G4KB56"/>
<reference evidence="2 3" key="1">
    <citation type="submission" date="2016-03" db="EMBL/GenBank/DDBJ databases">
        <authorList>
            <person name="Devillers H."/>
        </authorList>
    </citation>
    <scope>NUCLEOTIDE SEQUENCE [LARGE SCALE GENOMIC DNA]</scope>
    <source>
        <strain evidence="2">CBS 11717</strain>
    </source>
</reference>
<feature type="compositionally biased region" description="Low complexity" evidence="1">
    <location>
        <begin position="562"/>
        <end position="579"/>
    </location>
</feature>
<proteinExistence type="predicted"/>
<dbReference type="Pfam" id="PF04001">
    <property type="entry name" value="Vhr1"/>
    <property type="match status" value="1"/>
</dbReference>
<gene>
    <name evidence="2" type="ORF">LAMI_0G11914G</name>
</gene>
<keyword evidence="3" id="KW-1185">Reference proteome</keyword>
<protein>
    <submittedName>
        <fullName evidence="2">LAMI_0G11914g1_1</fullName>
    </submittedName>
</protein>
<evidence type="ECO:0000313" key="2">
    <source>
        <dbReference type="EMBL" id="SCV01505.1"/>
    </source>
</evidence>
<name>A0A1G4KB56_9SACH</name>
<evidence type="ECO:0000256" key="1">
    <source>
        <dbReference type="SAM" id="MobiDB-lite"/>
    </source>
</evidence>
<dbReference type="STRING" id="1230905.A0A1G4KB56"/>
<organism evidence="2 3">
    <name type="scientific">Lachancea mirantina</name>
    <dbReference type="NCBI Taxonomy" id="1230905"/>
    <lineage>
        <taxon>Eukaryota</taxon>
        <taxon>Fungi</taxon>
        <taxon>Dikarya</taxon>
        <taxon>Ascomycota</taxon>
        <taxon>Saccharomycotina</taxon>
        <taxon>Saccharomycetes</taxon>
        <taxon>Saccharomycetales</taxon>
        <taxon>Saccharomycetaceae</taxon>
        <taxon>Lachancea</taxon>
    </lineage>
</organism>
<dbReference type="Proteomes" id="UP000191024">
    <property type="component" value="Chromosome G"/>
</dbReference>
<feature type="region of interest" description="Disordered" evidence="1">
    <location>
        <begin position="555"/>
        <end position="581"/>
    </location>
</feature>
<dbReference type="OrthoDB" id="4089008at2759"/>
<sequence length="639" mass="69908">MTAMVATGGPGRVQKRASSGTTRKIREQLNFCDERLWKRFSGRRLELIDKFKLSERKASEQDKNIRQIATILRTEFGYPSSSSPEFEKLVTAAVQSVRRNRKRSSKSRFLSTEFAGAAAMAVAAAAAASSPSPAATFSHSEEETSSSHPASPLGPADVGSLQVTSEGVGVDVARQGWPLLQPKPDSGHVERATLAPPLPSTACGMHPQNCDELIKAMVADIVHNRVPLHDQSGRDADSPNLADFAMSSNDSALLSLALSRPMLNKPPAGAPVSPREEFKTKFSSDGSIPYFLREKLILHIQRSRACFEIGSSQGSLDLYTNLMILGEMSTKASVAFVMERFFSNLASSSMEYITTKLNSPEQLAEVSLKLFSPATQRHPGQMSRDAQLKLLYLLIGGIVKDFGFDPCIYPLGEAMYDVIVKHYPLMSQPTVESQRSAVMSSLSMAPAAANKDVNRQVVLKFKGKEQRFTFHLLSNGSPTITEILENSRNLFQIVSQAKNLYLLKESTLIKDDLELSKIFNSFTTEEIILEICEMKDEPFSGLTILSNVSASTSTGISPVVKPETSTSPISTPTSNSPIENQATFKTSGKVSPLLIRSSQNRDRLTISNKPGLPPLVRLEHQRGAFDNNNLPQPVFQPLL</sequence>
<feature type="region of interest" description="Disordered" evidence="1">
    <location>
        <begin position="132"/>
        <end position="161"/>
    </location>
</feature>
<evidence type="ECO:0000313" key="3">
    <source>
        <dbReference type="Proteomes" id="UP000191024"/>
    </source>
</evidence>
<dbReference type="EMBL" id="LT598469">
    <property type="protein sequence ID" value="SCV01505.1"/>
    <property type="molecule type" value="Genomic_DNA"/>
</dbReference>
<dbReference type="InterPro" id="IPR007147">
    <property type="entry name" value="TF_Vhr"/>
</dbReference>
<feature type="region of interest" description="Disordered" evidence="1">
    <location>
        <begin position="1"/>
        <end position="21"/>
    </location>
</feature>
<accession>A0A1G4KB56</accession>